<sequence>MEYLSMQKNPNVLCFGSEEQCSILFNKISNYKNPSNKFKIDKLDNFFYNLQIDTKYYDLNLQIEVVPIEQVSTRVDSVLSNEFLLNQIQSIFVLIDAKNSNITQKIENLSKKLDELNEDNSCLNILIANDEFRNEEVEKFLENNENFVKIKLNNDENLSDDVEKEPFSDFDELINCILVHSWEGMVLKTDKKASKNTKKINKSNNQVSNDEDLDEPDSDLDNLMMNLKEIREQSLKLDFNERKKYAENVTLNFWKSIGGDPDEIKDLSEEN</sequence>
<name>A0A813NXP6_9BILA</name>
<proteinExistence type="predicted"/>
<keyword evidence="4" id="KW-1185">Reference proteome</keyword>
<feature type="region of interest" description="Disordered" evidence="2">
    <location>
        <begin position="195"/>
        <end position="217"/>
    </location>
</feature>
<dbReference type="PANTHER" id="PTHR14659:SF1">
    <property type="entry name" value="ALPHA- AND GAMMA-ADAPTIN-BINDING PROTEIN P34"/>
    <property type="match status" value="1"/>
</dbReference>
<organism evidence="3 4">
    <name type="scientific">Brachionus calyciflorus</name>
    <dbReference type="NCBI Taxonomy" id="104777"/>
    <lineage>
        <taxon>Eukaryota</taxon>
        <taxon>Metazoa</taxon>
        <taxon>Spiralia</taxon>
        <taxon>Gnathifera</taxon>
        <taxon>Rotifera</taxon>
        <taxon>Eurotatoria</taxon>
        <taxon>Monogononta</taxon>
        <taxon>Pseudotrocha</taxon>
        <taxon>Ploima</taxon>
        <taxon>Brachionidae</taxon>
        <taxon>Brachionus</taxon>
    </lineage>
</organism>
<feature type="coiled-coil region" evidence="1">
    <location>
        <begin position="99"/>
        <end position="126"/>
    </location>
</feature>
<evidence type="ECO:0000313" key="4">
    <source>
        <dbReference type="Proteomes" id="UP000663879"/>
    </source>
</evidence>
<dbReference type="EMBL" id="CAJNOC010000311">
    <property type="protein sequence ID" value="CAF0742956.1"/>
    <property type="molecule type" value="Genomic_DNA"/>
</dbReference>
<reference evidence="3" key="1">
    <citation type="submission" date="2021-02" db="EMBL/GenBank/DDBJ databases">
        <authorList>
            <person name="Nowell W R."/>
        </authorList>
    </citation>
    <scope>NUCLEOTIDE SEQUENCE</scope>
    <source>
        <strain evidence="3">Ploen Becks lab</strain>
    </source>
</reference>
<dbReference type="Pfam" id="PF10199">
    <property type="entry name" value="Adaptin_binding"/>
    <property type="match status" value="1"/>
</dbReference>
<keyword evidence="1" id="KW-0175">Coiled coil</keyword>
<dbReference type="Gene3D" id="3.40.50.11960">
    <property type="match status" value="1"/>
</dbReference>
<protein>
    <submittedName>
        <fullName evidence="3">Uncharacterized protein</fullName>
    </submittedName>
</protein>
<gene>
    <name evidence="3" type="ORF">OXX778_LOCUS3493</name>
</gene>
<evidence type="ECO:0000256" key="2">
    <source>
        <dbReference type="SAM" id="MobiDB-lite"/>
    </source>
</evidence>
<dbReference type="InterPro" id="IPR019341">
    <property type="entry name" value="Alpha/Gamma-adaptin-bd_p34"/>
</dbReference>
<dbReference type="Proteomes" id="UP000663879">
    <property type="component" value="Unassembled WGS sequence"/>
</dbReference>
<dbReference type="AlphaFoldDB" id="A0A813NXP6"/>
<evidence type="ECO:0000313" key="3">
    <source>
        <dbReference type="EMBL" id="CAF0742956.1"/>
    </source>
</evidence>
<accession>A0A813NXP6</accession>
<dbReference type="OrthoDB" id="1741717at2759"/>
<dbReference type="PANTHER" id="PTHR14659">
    <property type="entry name" value="ALPHA- AND GAMMA-ADAPTIN-BINDING PROTEIN P34"/>
    <property type="match status" value="1"/>
</dbReference>
<evidence type="ECO:0000256" key="1">
    <source>
        <dbReference type="SAM" id="Coils"/>
    </source>
</evidence>
<comment type="caution">
    <text evidence="3">The sequence shown here is derived from an EMBL/GenBank/DDBJ whole genome shotgun (WGS) entry which is preliminary data.</text>
</comment>